<name>A0A132MX62_9ACTN</name>
<dbReference type="Proteomes" id="UP000070188">
    <property type="component" value="Unassembled WGS sequence"/>
</dbReference>
<feature type="chain" id="PRO_5038292344" description="Gram-positive cocci surface proteins LPxTG domain-containing protein" evidence="3">
    <location>
        <begin position="17"/>
        <end position="312"/>
    </location>
</feature>
<keyword evidence="2" id="KW-0812">Transmembrane</keyword>
<dbReference type="Proteomes" id="UP000070659">
    <property type="component" value="Unassembled WGS sequence"/>
</dbReference>
<dbReference type="PATRIC" id="fig|1469144.10.peg.3221"/>
<keyword evidence="2" id="KW-0472">Membrane</keyword>
<evidence type="ECO:0000313" key="5">
    <source>
        <dbReference type="EMBL" id="KWX01952.1"/>
    </source>
</evidence>
<feature type="region of interest" description="Disordered" evidence="1">
    <location>
        <begin position="20"/>
        <end position="103"/>
    </location>
</feature>
<sequence length="312" mass="32159">MLLVPALAVAAIAAPAAGTVVTTSPDTTASPDPTGTPTDTPTDTPTGTPTDTPTDTPTETASTTPTETATTSPPASTTPTETPTDSPTPTPSSTTTPPAESPIEAAITGLPGKLTAGRTYTFAVSFKNPTSEAINLGAIVGFGFDGLRKKDVRLEVRHGGEWVKAPLEGIEDGELDGLVFGPVNEEPVELAAGATRSWDLRVTFLTDGPRGEGLAALWGFDVQNDEDVELVAEAYQRLELVGKTGQQDPGKKWDKDKDDVSQNVDEVKDKALAQTGANDSLVLVGAVGAALVVAGGAALFAVRRRRSTPAQS</sequence>
<feature type="signal peptide" evidence="3">
    <location>
        <begin position="1"/>
        <end position="16"/>
    </location>
</feature>
<keyword evidence="6" id="KW-1185">Reference proteome</keyword>
<dbReference type="RefSeq" id="WP_066888734.1">
    <property type="nucleotide sequence ID" value="NZ_JYIJ01000018.1"/>
</dbReference>
<protein>
    <recommendedName>
        <fullName evidence="8">Gram-positive cocci surface proteins LPxTG domain-containing protein</fullName>
    </recommendedName>
</protein>
<evidence type="ECO:0000256" key="3">
    <source>
        <dbReference type="SAM" id="SignalP"/>
    </source>
</evidence>
<organism evidence="5 6">
    <name type="scientific">Carbonactinospora thermoautotrophica</name>
    <dbReference type="NCBI Taxonomy" id="1469144"/>
    <lineage>
        <taxon>Bacteria</taxon>
        <taxon>Bacillati</taxon>
        <taxon>Actinomycetota</taxon>
        <taxon>Actinomycetes</taxon>
        <taxon>Kitasatosporales</taxon>
        <taxon>Carbonactinosporaceae</taxon>
        <taxon>Carbonactinospora</taxon>
    </lineage>
</organism>
<evidence type="ECO:0000313" key="4">
    <source>
        <dbReference type="EMBL" id="KWX00096.1"/>
    </source>
</evidence>
<evidence type="ECO:0000313" key="7">
    <source>
        <dbReference type="Proteomes" id="UP000070659"/>
    </source>
</evidence>
<feature type="transmembrane region" description="Helical" evidence="2">
    <location>
        <begin position="281"/>
        <end position="302"/>
    </location>
</feature>
<evidence type="ECO:0000256" key="2">
    <source>
        <dbReference type="SAM" id="Phobius"/>
    </source>
</evidence>
<evidence type="ECO:0008006" key="8">
    <source>
        <dbReference type="Google" id="ProtNLM"/>
    </source>
</evidence>
<proteinExistence type="predicted"/>
<reference evidence="6" key="3">
    <citation type="submission" date="2015-04" db="EMBL/GenBank/DDBJ databases">
        <title>Physiological reanalysis, assessment of diazotrophy, and genome sequences of multiple isolates of Streptomyces thermoautotrophicus.</title>
        <authorList>
            <person name="MacKellar D.C."/>
            <person name="Lieber L."/>
            <person name="Norman J."/>
            <person name="Bolger A."/>
            <person name="Tobin C."/>
            <person name="Murray J.W."/>
            <person name="Chang R."/>
            <person name="Ford T."/>
            <person name="Nguyen P.Q."/>
            <person name="Woodward J."/>
            <person name="Permingeat H."/>
            <person name="Joshi N.S."/>
            <person name="Silver P.A."/>
            <person name="Usadel B."/>
            <person name="Rutherford A.W."/>
            <person name="Friesen M."/>
            <person name="Prell J."/>
        </authorList>
    </citation>
    <scope>NUCLEOTIDE SEQUENCE [LARGE SCALE GENOMIC DNA]</scope>
    <source>
        <strain evidence="6">H1</strain>
    </source>
</reference>
<dbReference type="STRING" id="1469144.LI90_2987"/>
<accession>A0A132MX62</accession>
<keyword evidence="3" id="KW-0732">Signal</keyword>
<dbReference type="EMBL" id="JYIJ01000018">
    <property type="protein sequence ID" value="KWX00096.1"/>
    <property type="molecule type" value="Genomic_DNA"/>
</dbReference>
<evidence type="ECO:0000313" key="6">
    <source>
        <dbReference type="Proteomes" id="UP000070188"/>
    </source>
</evidence>
<dbReference type="NCBIfam" id="TIGR01167">
    <property type="entry name" value="LPXTG_anchor"/>
    <property type="match status" value="1"/>
</dbReference>
<feature type="compositionally biased region" description="Low complexity" evidence="1">
    <location>
        <begin position="20"/>
        <end position="102"/>
    </location>
</feature>
<evidence type="ECO:0000256" key="1">
    <source>
        <dbReference type="SAM" id="MobiDB-lite"/>
    </source>
</evidence>
<comment type="caution">
    <text evidence="5">The sequence shown here is derived from an EMBL/GenBank/DDBJ whole genome shotgun (WGS) entry which is preliminary data.</text>
</comment>
<dbReference type="EMBL" id="LAXD01000001">
    <property type="protein sequence ID" value="KWX01952.1"/>
    <property type="molecule type" value="Genomic_DNA"/>
</dbReference>
<reference evidence="5" key="2">
    <citation type="submission" date="2015-04" db="EMBL/GenBank/DDBJ databases">
        <title>Physiological reanalysis, assessment of diazotrophy, and genome sequences of multiple isolates of Streptomyces thermoautotrophicus.</title>
        <authorList>
            <person name="MacKellar D.C."/>
            <person name="Lieber L."/>
            <person name="Norman J."/>
            <person name="Bolger A."/>
            <person name="Tobin C."/>
            <person name="Murray J.W."/>
            <person name="Woodward J."/>
            <person name="Friesen M."/>
            <person name="Prell J."/>
        </authorList>
    </citation>
    <scope>NUCLEOTIDE SEQUENCE [LARGE SCALE GENOMIC DNA]</scope>
    <source>
        <strain evidence="5">H1</strain>
    </source>
</reference>
<keyword evidence="2" id="KW-1133">Transmembrane helix</keyword>
<gene>
    <name evidence="5" type="ORF">LI90_2987</name>
    <name evidence="4" type="ORF">TH66_14290</name>
</gene>
<dbReference type="AlphaFoldDB" id="A0A132MX62"/>
<reference evidence="4 7" key="1">
    <citation type="submission" date="2015-02" db="EMBL/GenBank/DDBJ databases">
        <title>Physiological reanalysis, assessment of diazotrophy, and genome sequences of multiple isolates of Streptomyces thermoautotrophicus.</title>
        <authorList>
            <person name="MacKellar D.C."/>
            <person name="Lieber L."/>
            <person name="Norman J."/>
            <person name="Bolger A."/>
            <person name="Tobin C."/>
            <person name="Murray J.W."/>
            <person name="Prell J."/>
        </authorList>
    </citation>
    <scope>NUCLEOTIDE SEQUENCE [LARGE SCALE GENOMIC DNA]</scope>
    <source>
        <strain evidence="4 7">UBT1</strain>
    </source>
</reference>